<dbReference type="GO" id="GO:0009252">
    <property type="term" value="P:peptidoglycan biosynthetic process"/>
    <property type="evidence" value="ECO:0007669"/>
    <property type="project" value="UniProtKB-KW"/>
</dbReference>
<reference evidence="7" key="1">
    <citation type="journal article" date="2021" name="Nat. Microbiol.">
        <title>Cocultivation of an ultrasmall environmental parasitic bacterium with lytic ability against bacteria associated with wastewater foams.</title>
        <authorList>
            <person name="Batinovic S."/>
            <person name="Rose J.J.A."/>
            <person name="Ratcliffe J."/>
            <person name="Seviour R.J."/>
            <person name="Petrovski S."/>
        </authorList>
    </citation>
    <scope>NUCLEOTIDE SEQUENCE</scope>
    <source>
        <strain evidence="7">JR1</strain>
    </source>
</reference>
<name>A0A857MIA7_9BACT</name>
<dbReference type="PROSITE" id="PS51191">
    <property type="entry name" value="FEMABX"/>
    <property type="match status" value="1"/>
</dbReference>
<protein>
    <submittedName>
        <fullName evidence="7">Peptidoglycan bridge formation glycyltransferase FemA/FemB family protein</fullName>
    </submittedName>
</protein>
<dbReference type="InterPro" id="IPR003447">
    <property type="entry name" value="FEMABX"/>
</dbReference>
<keyword evidence="4" id="KW-0573">Peptidoglycan synthesis</keyword>
<dbReference type="Gene3D" id="3.40.630.30">
    <property type="match status" value="1"/>
</dbReference>
<dbReference type="InterPro" id="IPR016181">
    <property type="entry name" value="Acyl_CoA_acyltransferase"/>
</dbReference>
<accession>A0A857MIA7</accession>
<dbReference type="EMBL" id="CP045921">
    <property type="protein sequence ID" value="QHN42296.1"/>
    <property type="molecule type" value="Genomic_DNA"/>
</dbReference>
<organism evidence="7 8">
    <name type="scientific">Candidatus Mycosynbacter amalyticus</name>
    <dbReference type="NCBI Taxonomy" id="2665156"/>
    <lineage>
        <taxon>Bacteria</taxon>
        <taxon>Candidatus Saccharimonadota</taxon>
        <taxon>Candidatus Saccharimonadota incertae sedis</taxon>
        <taxon>Candidatus Mycosynbacter</taxon>
    </lineage>
</organism>
<keyword evidence="5" id="KW-0012">Acyltransferase</keyword>
<dbReference type="Proteomes" id="UP001059824">
    <property type="component" value="Chromosome"/>
</dbReference>
<comment type="similarity">
    <text evidence="1">Belongs to the FemABX family.</text>
</comment>
<dbReference type="RefSeq" id="WP_260763538.1">
    <property type="nucleotide sequence ID" value="NZ_CP045921.1"/>
</dbReference>
<evidence type="ECO:0000256" key="4">
    <source>
        <dbReference type="ARBA" id="ARBA00022984"/>
    </source>
</evidence>
<dbReference type="Pfam" id="PF02388">
    <property type="entry name" value="FemAB"/>
    <property type="match status" value="2"/>
</dbReference>
<keyword evidence="8" id="KW-1185">Reference proteome</keyword>
<dbReference type="InterPro" id="IPR050644">
    <property type="entry name" value="PG_Glycine_Bridge_Synth"/>
</dbReference>
<proteinExistence type="inferred from homology"/>
<evidence type="ECO:0000256" key="6">
    <source>
        <dbReference type="ARBA" id="ARBA00023316"/>
    </source>
</evidence>
<dbReference type="KEGG" id="mama:GII36_00270"/>
<evidence type="ECO:0000256" key="3">
    <source>
        <dbReference type="ARBA" id="ARBA00022960"/>
    </source>
</evidence>
<dbReference type="AlphaFoldDB" id="A0A857MIA7"/>
<gene>
    <name evidence="7" type="ORF">GII36_00270</name>
</gene>
<dbReference type="PANTHER" id="PTHR36174:SF1">
    <property type="entry name" value="LIPID II:GLYCINE GLYCYLTRANSFERASE"/>
    <property type="match status" value="1"/>
</dbReference>
<evidence type="ECO:0000313" key="7">
    <source>
        <dbReference type="EMBL" id="QHN42296.1"/>
    </source>
</evidence>
<keyword evidence="2" id="KW-0808">Transferase</keyword>
<dbReference type="GO" id="GO:0008360">
    <property type="term" value="P:regulation of cell shape"/>
    <property type="evidence" value="ECO:0007669"/>
    <property type="project" value="UniProtKB-KW"/>
</dbReference>
<evidence type="ECO:0000313" key="8">
    <source>
        <dbReference type="Proteomes" id="UP001059824"/>
    </source>
</evidence>
<keyword evidence="3" id="KW-0133">Cell shape</keyword>
<evidence type="ECO:0000256" key="1">
    <source>
        <dbReference type="ARBA" id="ARBA00009943"/>
    </source>
</evidence>
<keyword evidence="6" id="KW-0961">Cell wall biogenesis/degradation</keyword>
<sequence length="313" mass="35449">MSHNVPSIHFLQSAAWQAFQEAQGRTVFHRSGDNWEYRAILEPARFGLSRLYCPYGPTATNHRALRTALASLRALARSQKAAYVRIQPLGTVFTPTDMKHLGANRTAYSQPAHTWHIDTTRPTDEIVADMKQNNRNLYRTYKKKGMTYERSTDPADITRLTTLLHGVAAHNQITVHPDSYFEQQATTLLPLGAASLHFMTYEGETIAAALVYEDEHTHYYAHAAASHEHRKLGASTALLAAIIVDTHEHGKSICDLYGVTDSEDPEHKWAGFTKFKRSFGGELYDLSETYEYPVRPLTHRAYRAARYIKRTIS</sequence>
<dbReference type="PANTHER" id="PTHR36174">
    <property type="entry name" value="LIPID II:GLYCINE GLYCYLTRANSFERASE"/>
    <property type="match status" value="1"/>
</dbReference>
<evidence type="ECO:0000256" key="5">
    <source>
        <dbReference type="ARBA" id="ARBA00023315"/>
    </source>
</evidence>
<evidence type="ECO:0000256" key="2">
    <source>
        <dbReference type="ARBA" id="ARBA00022679"/>
    </source>
</evidence>
<dbReference type="GO" id="GO:0071555">
    <property type="term" value="P:cell wall organization"/>
    <property type="evidence" value="ECO:0007669"/>
    <property type="project" value="UniProtKB-KW"/>
</dbReference>
<dbReference type="GO" id="GO:0016755">
    <property type="term" value="F:aminoacyltransferase activity"/>
    <property type="evidence" value="ECO:0007669"/>
    <property type="project" value="InterPro"/>
</dbReference>
<dbReference type="SUPFAM" id="SSF55729">
    <property type="entry name" value="Acyl-CoA N-acyltransferases (Nat)"/>
    <property type="match status" value="2"/>
</dbReference>